<dbReference type="InterPro" id="IPR005358">
    <property type="entry name" value="Puta_zinc/iron-chelating_dom"/>
</dbReference>
<organism evidence="3 4">
    <name type="scientific">Methylobacterium isbiliense</name>
    <dbReference type="NCBI Taxonomy" id="315478"/>
    <lineage>
        <taxon>Bacteria</taxon>
        <taxon>Pseudomonadati</taxon>
        <taxon>Pseudomonadota</taxon>
        <taxon>Alphaproteobacteria</taxon>
        <taxon>Hyphomicrobiales</taxon>
        <taxon>Methylobacteriaceae</taxon>
        <taxon>Methylobacterium</taxon>
    </lineage>
</organism>
<dbReference type="PANTHER" id="PTHR37421:SF1">
    <property type="entry name" value="UPF0260 PROTEIN YCGN"/>
    <property type="match status" value="1"/>
</dbReference>
<name>A0ABQ4S8F8_9HYPH</name>
<evidence type="ECO:0000256" key="2">
    <source>
        <dbReference type="SAM" id="MobiDB-lite"/>
    </source>
</evidence>
<dbReference type="Proteomes" id="UP001055153">
    <property type="component" value="Unassembled WGS sequence"/>
</dbReference>
<reference evidence="3" key="2">
    <citation type="submission" date="2021-08" db="EMBL/GenBank/DDBJ databases">
        <authorList>
            <person name="Tani A."/>
            <person name="Ola A."/>
            <person name="Ogura Y."/>
            <person name="Katsura K."/>
            <person name="Hayashi T."/>
        </authorList>
    </citation>
    <scope>NUCLEOTIDE SEQUENCE</scope>
    <source>
        <strain evidence="3">DSM 17168</strain>
    </source>
</reference>
<proteinExistence type="inferred from homology"/>
<dbReference type="Pfam" id="PF03692">
    <property type="entry name" value="CxxCxxCC"/>
    <property type="match status" value="1"/>
</dbReference>
<reference evidence="3" key="1">
    <citation type="journal article" date="2021" name="Front. Microbiol.">
        <title>Comprehensive Comparative Genomics and Phenotyping of Methylobacterium Species.</title>
        <authorList>
            <person name="Alessa O."/>
            <person name="Ogura Y."/>
            <person name="Fujitani Y."/>
            <person name="Takami H."/>
            <person name="Hayashi T."/>
            <person name="Sahin N."/>
            <person name="Tani A."/>
        </authorList>
    </citation>
    <scope>NUCLEOTIDE SEQUENCE</scope>
    <source>
        <strain evidence="3">DSM 17168</strain>
    </source>
</reference>
<accession>A0ABQ4S8F8</accession>
<comment type="similarity">
    <text evidence="1">Belongs to the UPF0260 family.</text>
</comment>
<evidence type="ECO:0000313" key="3">
    <source>
        <dbReference type="EMBL" id="GJD98144.1"/>
    </source>
</evidence>
<dbReference type="PANTHER" id="PTHR37421">
    <property type="entry name" value="UPF0260 PROTEIN YCGN"/>
    <property type="match status" value="1"/>
</dbReference>
<protein>
    <recommendedName>
        <fullName evidence="1">UPF0260 protein GMJLKIPL_0051</fullName>
    </recommendedName>
</protein>
<gene>
    <name evidence="3" type="ORF">GMJLKIPL_0051</name>
</gene>
<evidence type="ECO:0000313" key="4">
    <source>
        <dbReference type="Proteomes" id="UP001055153"/>
    </source>
</evidence>
<dbReference type="NCBIfam" id="NF003501">
    <property type="entry name" value="PRK05170.1-5"/>
    <property type="match status" value="1"/>
</dbReference>
<dbReference type="InterPro" id="IPR008228">
    <property type="entry name" value="UCP006173"/>
</dbReference>
<dbReference type="HAMAP" id="MF_00676">
    <property type="entry name" value="UPF0260"/>
    <property type="match status" value="1"/>
</dbReference>
<sequence length="192" mass="21124">MAVPLAGSSAATLKAAESEVTQSETTRSEPAPAAPGTPFWREKTLDTMSPAEWESLCDGCGRCCLLKLEDEDTGEIHHTDVACTLFDAGACRCRDYARRQTRVPDCVRLTPAAVRTLPWLPPTCAYRLLAEGKDLPWWHPLVSGSRRTVHEAGISVRGRVSGTEEEFETEELLDRIVDWPGQDPAGDRSSRK</sequence>
<evidence type="ECO:0000256" key="1">
    <source>
        <dbReference type="HAMAP-Rule" id="MF_00676"/>
    </source>
</evidence>
<keyword evidence="4" id="KW-1185">Reference proteome</keyword>
<comment type="caution">
    <text evidence="3">The sequence shown here is derived from an EMBL/GenBank/DDBJ whole genome shotgun (WGS) entry which is preliminary data.</text>
</comment>
<feature type="region of interest" description="Disordered" evidence="2">
    <location>
        <begin position="1"/>
        <end position="41"/>
    </location>
</feature>
<dbReference type="EMBL" id="BPQQ01000001">
    <property type="protein sequence ID" value="GJD98144.1"/>
    <property type="molecule type" value="Genomic_DNA"/>
</dbReference>
<dbReference type="NCBIfam" id="NF003507">
    <property type="entry name" value="PRK05170.2-5"/>
    <property type="match status" value="1"/>
</dbReference>